<name>A0A8H6P0P3_9EURO</name>
<dbReference type="EMBL" id="JACBAD010002120">
    <property type="protein sequence ID" value="KAF7114934.1"/>
    <property type="molecule type" value="Genomic_DNA"/>
</dbReference>
<gene>
    <name evidence="2" type="ORF">CNMCM5793_000704</name>
    <name evidence="3" type="ORF">CNMCM6106_006729</name>
</gene>
<comment type="caution">
    <text evidence="2">The sequence shown here is derived from an EMBL/GenBank/DDBJ whole genome shotgun (WGS) entry which is preliminary data.</text>
</comment>
<dbReference type="EMBL" id="JACBAF010002275">
    <property type="protein sequence ID" value="KAF7159456.1"/>
    <property type="molecule type" value="Genomic_DNA"/>
</dbReference>
<dbReference type="Proteomes" id="UP000630445">
    <property type="component" value="Unassembled WGS sequence"/>
</dbReference>
<feature type="region of interest" description="Disordered" evidence="1">
    <location>
        <begin position="45"/>
        <end position="79"/>
    </location>
</feature>
<dbReference type="AlphaFoldDB" id="A0A8H6P0P3"/>
<protein>
    <submittedName>
        <fullName evidence="2">Uncharacterized protein</fullName>
    </submittedName>
</protein>
<dbReference type="Proteomes" id="UP000662466">
    <property type="component" value="Unassembled WGS sequence"/>
</dbReference>
<evidence type="ECO:0000256" key="1">
    <source>
        <dbReference type="SAM" id="MobiDB-lite"/>
    </source>
</evidence>
<accession>A0A8H6P0P3</accession>
<evidence type="ECO:0000313" key="2">
    <source>
        <dbReference type="EMBL" id="KAF7114934.1"/>
    </source>
</evidence>
<feature type="compositionally biased region" description="Basic and acidic residues" evidence="1">
    <location>
        <begin position="55"/>
        <end position="70"/>
    </location>
</feature>
<keyword evidence="4" id="KW-1185">Reference proteome</keyword>
<proteinExistence type="predicted"/>
<dbReference type="OrthoDB" id="4482097at2759"/>
<reference evidence="2" key="1">
    <citation type="submission" date="2020-06" db="EMBL/GenBank/DDBJ databases">
        <title>Draft genome sequences of strains closely related to Aspergillus parafelis and Aspergillus hiratsukae.</title>
        <authorList>
            <person name="Dos Santos R.A.C."/>
            <person name="Rivero-Menendez O."/>
            <person name="Steenwyk J.L."/>
            <person name="Mead M.E."/>
            <person name="Goldman G.H."/>
            <person name="Alastruey-Izquierdo A."/>
            <person name="Rokas A."/>
        </authorList>
    </citation>
    <scope>NUCLEOTIDE SEQUENCE</scope>
    <source>
        <strain evidence="2">CNM-CM5793</strain>
        <strain evidence="3">CNM-CM6106</strain>
    </source>
</reference>
<sequence>MTIPYPFLTPDCYGMSLPRKSQSWQDRNPRHLDRAHVEAVFREMKTQKQQPVPDLGKDMPNRTGWREKLSRKCKKFGRG</sequence>
<evidence type="ECO:0000313" key="3">
    <source>
        <dbReference type="EMBL" id="KAF7159456.1"/>
    </source>
</evidence>
<organism evidence="2 4">
    <name type="scientific">Aspergillus hiratsukae</name>
    <dbReference type="NCBI Taxonomy" id="1194566"/>
    <lineage>
        <taxon>Eukaryota</taxon>
        <taxon>Fungi</taxon>
        <taxon>Dikarya</taxon>
        <taxon>Ascomycota</taxon>
        <taxon>Pezizomycotina</taxon>
        <taxon>Eurotiomycetes</taxon>
        <taxon>Eurotiomycetidae</taxon>
        <taxon>Eurotiales</taxon>
        <taxon>Aspergillaceae</taxon>
        <taxon>Aspergillus</taxon>
        <taxon>Aspergillus subgen. Fumigati</taxon>
    </lineage>
</organism>
<evidence type="ECO:0000313" key="4">
    <source>
        <dbReference type="Proteomes" id="UP000630445"/>
    </source>
</evidence>